<sequence length="56" mass="5733">MPEMRWSAAVATISAAPDANNHHPPPNAGTVTVTATIDGKQATSSYDAPYPAAACH</sequence>
<proteinExistence type="predicted"/>
<organism evidence="1 2">
    <name type="scientific">Microbispora oryzae</name>
    <dbReference type="NCBI Taxonomy" id="2806554"/>
    <lineage>
        <taxon>Bacteria</taxon>
        <taxon>Bacillati</taxon>
        <taxon>Actinomycetota</taxon>
        <taxon>Actinomycetes</taxon>
        <taxon>Streptosporangiales</taxon>
        <taxon>Streptosporangiaceae</taxon>
        <taxon>Microbispora</taxon>
    </lineage>
</organism>
<name>A0A941ASH6_9ACTN</name>
<comment type="caution">
    <text evidence="1">The sequence shown here is derived from an EMBL/GenBank/DDBJ whole genome shotgun (WGS) entry which is preliminary data.</text>
</comment>
<protein>
    <submittedName>
        <fullName evidence="1">Uncharacterized protein</fullName>
    </submittedName>
</protein>
<dbReference type="RefSeq" id="WP_210159624.1">
    <property type="nucleotide sequence ID" value="NZ_JAFCNB010000031.1"/>
</dbReference>
<dbReference type="Proteomes" id="UP000674234">
    <property type="component" value="Unassembled WGS sequence"/>
</dbReference>
<evidence type="ECO:0000313" key="1">
    <source>
        <dbReference type="EMBL" id="MBP2708359.1"/>
    </source>
</evidence>
<dbReference type="AlphaFoldDB" id="A0A941ASH6"/>
<gene>
    <name evidence="1" type="ORF">JOL79_31730</name>
</gene>
<reference evidence="1" key="1">
    <citation type="submission" date="2021-02" db="EMBL/GenBank/DDBJ databases">
        <title>Draft genome sequence of Microbispora sp. RL4-1S isolated from rice leaves in Thailand.</title>
        <authorList>
            <person name="Muangham S."/>
            <person name="Duangmal K."/>
        </authorList>
    </citation>
    <scope>NUCLEOTIDE SEQUENCE</scope>
    <source>
        <strain evidence="1">RL4-1S</strain>
    </source>
</reference>
<dbReference type="EMBL" id="JAFCNB010000031">
    <property type="protein sequence ID" value="MBP2708359.1"/>
    <property type="molecule type" value="Genomic_DNA"/>
</dbReference>
<evidence type="ECO:0000313" key="2">
    <source>
        <dbReference type="Proteomes" id="UP000674234"/>
    </source>
</evidence>
<accession>A0A941ASH6</accession>
<keyword evidence="2" id="KW-1185">Reference proteome</keyword>